<keyword evidence="9 12" id="KW-0238">DNA-binding</keyword>
<keyword evidence="6 12" id="KW-0227">DNA damage</keyword>
<organism evidence="14 15">
    <name type="scientific">Bdellovibrio reynosensis</name>
    <dbReference type="NCBI Taxonomy" id="2835041"/>
    <lineage>
        <taxon>Bacteria</taxon>
        <taxon>Pseudomonadati</taxon>
        <taxon>Bdellovibrionota</taxon>
        <taxon>Bdellovibrionia</taxon>
        <taxon>Bdellovibrionales</taxon>
        <taxon>Pseudobdellovibrionaceae</taxon>
        <taxon>Bdellovibrio</taxon>
    </lineage>
</organism>
<sequence length="168" mass="18174">MSLTILGVDPGSRITGFGVVRVENGRIEHINHGVIVLDADQGFPVRMTELGEAFREVMEKYKPHQVVIEKIFLGKNADSAFKLGHARGVVMYEAGRGGAAVHEYATRVVKKGVTGTGGASKEDVQAILKAILNIKVINRIDASDALAMACHHAFELKKKSIIERAVTV</sequence>
<reference evidence="14" key="1">
    <citation type="submission" date="2022-03" db="EMBL/GenBank/DDBJ databases">
        <title>Genome Identification and Characterization of new species Bdellovibrio reynosense LBG001 sp. nov. from a Mexico soil sample.</title>
        <authorList>
            <person name="Camilli A."/>
            <person name="Ajao Y."/>
            <person name="Guo X."/>
        </authorList>
    </citation>
    <scope>NUCLEOTIDE SEQUENCE</scope>
    <source>
        <strain evidence="14">LBG001</strain>
    </source>
</reference>
<keyword evidence="3 12" id="KW-0540">Nuclease</keyword>
<dbReference type="NCBIfam" id="TIGR00228">
    <property type="entry name" value="ruvC"/>
    <property type="match status" value="1"/>
</dbReference>
<dbReference type="SUPFAM" id="SSF53098">
    <property type="entry name" value="Ribonuclease H-like"/>
    <property type="match status" value="1"/>
</dbReference>
<comment type="cofactor">
    <cofactor evidence="12">
        <name>Mg(2+)</name>
        <dbReference type="ChEBI" id="CHEBI:18420"/>
    </cofactor>
    <text evidence="12">Binds 2 Mg(2+) ion per subunit.</text>
</comment>
<dbReference type="HAMAP" id="MF_00034">
    <property type="entry name" value="RuvC"/>
    <property type="match status" value="1"/>
</dbReference>
<keyword evidence="7 12" id="KW-0378">Hydrolase</keyword>
<evidence type="ECO:0000256" key="4">
    <source>
        <dbReference type="ARBA" id="ARBA00022723"/>
    </source>
</evidence>
<dbReference type="PANTHER" id="PTHR30194:SF3">
    <property type="entry name" value="CROSSOVER JUNCTION ENDODEOXYRIBONUCLEASE RUVC"/>
    <property type="match status" value="1"/>
</dbReference>
<dbReference type="InterPro" id="IPR012337">
    <property type="entry name" value="RNaseH-like_sf"/>
</dbReference>
<comment type="subunit">
    <text evidence="12">Homodimer which binds Holliday junction (HJ) DNA. The HJ becomes 2-fold symmetrical on binding to RuvC with unstacked arms; it has a different conformation from HJ DNA in complex with RuvA. In the full resolvosome a probable DNA-RuvA(4)-RuvB(12)-RuvC(2) complex forms which resolves the HJ.</text>
</comment>
<evidence type="ECO:0000256" key="10">
    <source>
        <dbReference type="ARBA" id="ARBA00023172"/>
    </source>
</evidence>
<evidence type="ECO:0000256" key="2">
    <source>
        <dbReference type="ARBA" id="ARBA00022490"/>
    </source>
</evidence>
<evidence type="ECO:0000256" key="12">
    <source>
        <dbReference type="HAMAP-Rule" id="MF_00034"/>
    </source>
</evidence>
<evidence type="ECO:0000313" key="15">
    <source>
        <dbReference type="Proteomes" id="UP000830116"/>
    </source>
</evidence>
<keyword evidence="8 12" id="KW-0460">Magnesium</keyword>
<keyword evidence="11 12" id="KW-0234">DNA repair</keyword>
<dbReference type="PANTHER" id="PTHR30194">
    <property type="entry name" value="CROSSOVER JUNCTION ENDODEOXYRIBONUCLEASE RUVC"/>
    <property type="match status" value="1"/>
</dbReference>
<keyword evidence="10 12" id="KW-0233">DNA recombination</keyword>
<feature type="active site" evidence="12">
    <location>
        <position position="9"/>
    </location>
</feature>
<dbReference type="Gene3D" id="3.30.420.10">
    <property type="entry name" value="Ribonuclease H-like superfamily/Ribonuclease H"/>
    <property type="match status" value="1"/>
</dbReference>
<evidence type="ECO:0000256" key="9">
    <source>
        <dbReference type="ARBA" id="ARBA00023125"/>
    </source>
</evidence>
<keyword evidence="5 12" id="KW-0255">Endonuclease</keyword>
<evidence type="ECO:0000256" key="11">
    <source>
        <dbReference type="ARBA" id="ARBA00023204"/>
    </source>
</evidence>
<dbReference type="Proteomes" id="UP000830116">
    <property type="component" value="Chromosome"/>
</dbReference>
<accession>A0ABY4C9H7</accession>
<evidence type="ECO:0000256" key="3">
    <source>
        <dbReference type="ARBA" id="ARBA00022722"/>
    </source>
</evidence>
<evidence type="ECO:0000256" key="6">
    <source>
        <dbReference type="ARBA" id="ARBA00022763"/>
    </source>
</evidence>
<feature type="binding site" evidence="12">
    <location>
        <position position="141"/>
    </location>
    <ligand>
        <name>Mg(2+)</name>
        <dbReference type="ChEBI" id="CHEBI:18420"/>
        <label>1</label>
    </ligand>
</feature>
<feature type="binding site" evidence="12">
    <location>
        <position position="9"/>
    </location>
    <ligand>
        <name>Mg(2+)</name>
        <dbReference type="ChEBI" id="CHEBI:18420"/>
        <label>1</label>
    </ligand>
</feature>
<dbReference type="EC" id="3.1.21.10" evidence="12 13"/>
<dbReference type="InterPro" id="IPR036397">
    <property type="entry name" value="RNaseH_sf"/>
</dbReference>
<evidence type="ECO:0000256" key="7">
    <source>
        <dbReference type="ARBA" id="ARBA00022801"/>
    </source>
</evidence>
<evidence type="ECO:0000256" key="13">
    <source>
        <dbReference type="NCBIfam" id="TIGR00228"/>
    </source>
</evidence>
<dbReference type="PRINTS" id="PR00696">
    <property type="entry name" value="RSOLVASERUVC"/>
</dbReference>
<dbReference type="RefSeq" id="WP_243538187.1">
    <property type="nucleotide sequence ID" value="NZ_CP093442.1"/>
</dbReference>
<name>A0ABY4C9H7_9BACT</name>
<comment type="similarity">
    <text evidence="1 12">Belongs to the RuvC family.</text>
</comment>
<feature type="binding site" evidence="12">
    <location>
        <position position="69"/>
    </location>
    <ligand>
        <name>Mg(2+)</name>
        <dbReference type="ChEBI" id="CHEBI:18420"/>
        <label>2</label>
    </ligand>
</feature>
<proteinExistence type="inferred from homology"/>
<dbReference type="GO" id="GO:0016787">
    <property type="term" value="F:hydrolase activity"/>
    <property type="evidence" value="ECO:0007669"/>
    <property type="project" value="UniProtKB-KW"/>
</dbReference>
<comment type="function">
    <text evidence="12">The RuvA-RuvB-RuvC complex processes Holliday junction (HJ) DNA during genetic recombination and DNA repair. Endonuclease that resolves HJ intermediates. Cleaves cruciform DNA by making single-stranded nicks across the HJ at symmetrical positions within the homologous arms, yielding a 5'-phosphate and a 3'-hydroxyl group; requires a central core of homology in the junction. The consensus cleavage sequence is 5'-(A/T)TT(C/G)-3'. Cleavage occurs on the 3'-side of the TT dinucleotide at the point of strand exchange. HJ branch migration catalyzed by RuvA-RuvB allows RuvC to scan DNA until it finds its consensus sequence, where it cleaves and resolves the cruciform DNA.</text>
</comment>
<comment type="catalytic activity">
    <reaction evidence="12">
        <text>Endonucleolytic cleavage at a junction such as a reciprocal single-stranded crossover between two homologous DNA duplexes (Holliday junction).</text>
        <dbReference type="EC" id="3.1.21.10"/>
    </reaction>
</comment>
<comment type="subcellular location">
    <subcellularLocation>
        <location evidence="12">Cytoplasm</location>
    </subcellularLocation>
</comment>
<feature type="active site" evidence="12">
    <location>
        <position position="69"/>
    </location>
</feature>
<keyword evidence="15" id="KW-1185">Reference proteome</keyword>
<dbReference type="InterPro" id="IPR002176">
    <property type="entry name" value="X-over_junc_endoDNase_RuvC"/>
</dbReference>
<dbReference type="CDD" id="cd16962">
    <property type="entry name" value="RuvC"/>
    <property type="match status" value="1"/>
</dbReference>
<evidence type="ECO:0000313" key="14">
    <source>
        <dbReference type="EMBL" id="UOF01641.1"/>
    </source>
</evidence>
<dbReference type="EMBL" id="CP093442">
    <property type="protein sequence ID" value="UOF01641.1"/>
    <property type="molecule type" value="Genomic_DNA"/>
</dbReference>
<feature type="active site" evidence="12">
    <location>
        <position position="141"/>
    </location>
</feature>
<gene>
    <name evidence="12 14" type="primary">ruvC</name>
    <name evidence="14" type="ORF">MNR06_01575</name>
</gene>
<evidence type="ECO:0000256" key="5">
    <source>
        <dbReference type="ARBA" id="ARBA00022759"/>
    </source>
</evidence>
<protein>
    <recommendedName>
        <fullName evidence="12 13">Crossover junction endodeoxyribonuclease RuvC</fullName>
        <ecNumber evidence="12 13">3.1.21.10</ecNumber>
    </recommendedName>
    <alternativeName>
        <fullName evidence="12">Holliday junction nuclease RuvC</fullName>
    </alternativeName>
    <alternativeName>
        <fullName evidence="12">Holliday junction resolvase RuvC</fullName>
    </alternativeName>
</protein>
<keyword evidence="4 12" id="KW-0479">Metal-binding</keyword>
<evidence type="ECO:0000256" key="8">
    <source>
        <dbReference type="ARBA" id="ARBA00022842"/>
    </source>
</evidence>
<dbReference type="Pfam" id="PF02075">
    <property type="entry name" value="RuvC"/>
    <property type="match status" value="1"/>
</dbReference>
<evidence type="ECO:0000256" key="1">
    <source>
        <dbReference type="ARBA" id="ARBA00009518"/>
    </source>
</evidence>
<keyword evidence="2 12" id="KW-0963">Cytoplasm</keyword>